<feature type="transmembrane region" description="Helical" evidence="2">
    <location>
        <begin position="126"/>
        <end position="144"/>
    </location>
</feature>
<evidence type="ECO:0000256" key="2">
    <source>
        <dbReference type="SAM" id="Phobius"/>
    </source>
</evidence>
<feature type="compositionally biased region" description="Low complexity" evidence="1">
    <location>
        <begin position="26"/>
        <end position="48"/>
    </location>
</feature>
<keyword evidence="2" id="KW-0472">Membrane</keyword>
<keyword evidence="2" id="KW-0812">Transmembrane</keyword>
<dbReference type="eggNOG" id="ENOG502ZV2M">
    <property type="taxonomic scope" value="Bacteria"/>
</dbReference>
<feature type="domain" description="DUF4396" evidence="3">
    <location>
        <begin position="60"/>
        <end position="193"/>
    </location>
</feature>
<feature type="region of interest" description="Disordered" evidence="1">
    <location>
        <begin position="1"/>
        <end position="57"/>
    </location>
</feature>
<keyword evidence="2" id="KW-1133">Transmembrane helix</keyword>
<evidence type="ECO:0000256" key="1">
    <source>
        <dbReference type="SAM" id="MobiDB-lite"/>
    </source>
</evidence>
<dbReference type="InterPro" id="IPR025509">
    <property type="entry name" value="DUF4396"/>
</dbReference>
<keyword evidence="5" id="KW-1185">Reference proteome</keyword>
<sequence length="202" mass="20865">MSEPMHHMDHAGHGEHGGHHGHDSHAQAGPSHAGHSHAGPSHAGPSHAGHSHAGHSGKVTWRAAASATLHCLTGCAIGEVLGMVIGTALGWSNAATIVLAVVLAFFFGYALTIVGLRKSGLGWRRIVRLALAADTVSIIVMEIVDNGVMMVVPGAMDAGLASGLFWGALAFALLVAFLITTPINKWIIGKGKGHAVVHAYHH</sequence>
<feature type="transmembrane region" description="Helical" evidence="2">
    <location>
        <begin position="67"/>
        <end position="88"/>
    </location>
</feature>
<dbReference type="KEGG" id="sro:Sros_0025"/>
<accession>D2AVW6</accession>
<reference evidence="4 5" key="1">
    <citation type="journal article" date="2010" name="Stand. Genomic Sci.">
        <title>Complete genome sequence of Streptosporangium roseum type strain (NI 9100).</title>
        <authorList>
            <person name="Nolan M."/>
            <person name="Sikorski J."/>
            <person name="Jando M."/>
            <person name="Lucas S."/>
            <person name="Lapidus A."/>
            <person name="Glavina Del Rio T."/>
            <person name="Chen F."/>
            <person name="Tice H."/>
            <person name="Pitluck S."/>
            <person name="Cheng J.F."/>
            <person name="Chertkov O."/>
            <person name="Sims D."/>
            <person name="Meincke L."/>
            <person name="Brettin T."/>
            <person name="Han C."/>
            <person name="Detter J.C."/>
            <person name="Bruce D."/>
            <person name="Goodwin L."/>
            <person name="Land M."/>
            <person name="Hauser L."/>
            <person name="Chang Y.J."/>
            <person name="Jeffries C.D."/>
            <person name="Ivanova N."/>
            <person name="Mavromatis K."/>
            <person name="Mikhailova N."/>
            <person name="Chen A."/>
            <person name="Palaniappan K."/>
            <person name="Chain P."/>
            <person name="Rohde M."/>
            <person name="Goker M."/>
            <person name="Bristow J."/>
            <person name="Eisen J.A."/>
            <person name="Markowitz V."/>
            <person name="Hugenholtz P."/>
            <person name="Kyrpides N.C."/>
            <person name="Klenk H.P."/>
        </authorList>
    </citation>
    <scope>NUCLEOTIDE SEQUENCE [LARGE SCALE GENOMIC DNA]</scope>
    <source>
        <strain evidence="5">ATCC 12428 / DSM 43021 / JCM 3005 / NI 9100</strain>
    </source>
</reference>
<feature type="transmembrane region" description="Helical" evidence="2">
    <location>
        <begin position="164"/>
        <end position="183"/>
    </location>
</feature>
<evidence type="ECO:0000313" key="5">
    <source>
        <dbReference type="Proteomes" id="UP000002029"/>
    </source>
</evidence>
<protein>
    <recommendedName>
        <fullName evidence="3">DUF4396 domain-containing protein</fullName>
    </recommendedName>
</protein>
<gene>
    <name evidence="4" type="ordered locus">Sros_0025</name>
</gene>
<dbReference type="OrthoDB" id="9784773at2"/>
<dbReference type="STRING" id="479432.Sros_0025"/>
<evidence type="ECO:0000259" key="3">
    <source>
        <dbReference type="Pfam" id="PF14342"/>
    </source>
</evidence>
<dbReference type="Pfam" id="PF14342">
    <property type="entry name" value="DUF4396"/>
    <property type="match status" value="1"/>
</dbReference>
<organism evidence="4 5">
    <name type="scientific">Streptosporangium roseum (strain ATCC 12428 / DSM 43021 / JCM 3005 / KCTC 9067 / NCIMB 10171 / NRRL 2505 / NI 9100)</name>
    <dbReference type="NCBI Taxonomy" id="479432"/>
    <lineage>
        <taxon>Bacteria</taxon>
        <taxon>Bacillati</taxon>
        <taxon>Actinomycetota</taxon>
        <taxon>Actinomycetes</taxon>
        <taxon>Streptosporangiales</taxon>
        <taxon>Streptosporangiaceae</taxon>
        <taxon>Streptosporangium</taxon>
    </lineage>
</organism>
<evidence type="ECO:0000313" key="4">
    <source>
        <dbReference type="EMBL" id="ACZ83085.1"/>
    </source>
</evidence>
<dbReference type="Proteomes" id="UP000002029">
    <property type="component" value="Chromosome"/>
</dbReference>
<dbReference type="EMBL" id="CP001814">
    <property type="protein sequence ID" value="ACZ83085.1"/>
    <property type="molecule type" value="Genomic_DNA"/>
</dbReference>
<feature type="transmembrane region" description="Helical" evidence="2">
    <location>
        <begin position="94"/>
        <end position="114"/>
    </location>
</feature>
<proteinExistence type="predicted"/>
<feature type="compositionally biased region" description="Basic and acidic residues" evidence="1">
    <location>
        <begin position="1"/>
        <end position="25"/>
    </location>
</feature>
<dbReference type="HOGENOM" id="CLU_100611_0_0_11"/>
<name>D2AVW6_STRRD</name>
<dbReference type="AlphaFoldDB" id="D2AVW6"/>